<organism evidence="2 3">
    <name type="scientific">Canna indica</name>
    <name type="common">Indian-shot</name>
    <dbReference type="NCBI Taxonomy" id="4628"/>
    <lineage>
        <taxon>Eukaryota</taxon>
        <taxon>Viridiplantae</taxon>
        <taxon>Streptophyta</taxon>
        <taxon>Embryophyta</taxon>
        <taxon>Tracheophyta</taxon>
        <taxon>Spermatophyta</taxon>
        <taxon>Magnoliopsida</taxon>
        <taxon>Liliopsida</taxon>
        <taxon>Zingiberales</taxon>
        <taxon>Cannaceae</taxon>
        <taxon>Canna</taxon>
    </lineage>
</organism>
<gene>
    <name evidence="2" type="ORF">Cni_G04068</name>
</gene>
<dbReference type="Proteomes" id="UP001327560">
    <property type="component" value="Chromosome 1"/>
</dbReference>
<evidence type="ECO:0000313" key="3">
    <source>
        <dbReference type="Proteomes" id="UP001327560"/>
    </source>
</evidence>
<dbReference type="Gene3D" id="1.20.1250.20">
    <property type="entry name" value="MFS general substrate transporter like domains"/>
    <property type="match status" value="1"/>
</dbReference>
<reference evidence="2 3" key="1">
    <citation type="submission" date="2023-10" db="EMBL/GenBank/DDBJ databases">
        <title>Chromosome-scale genome assembly provides insights into flower coloration mechanisms of Canna indica.</title>
        <authorList>
            <person name="Li C."/>
        </authorList>
    </citation>
    <scope>NUCLEOTIDE SEQUENCE [LARGE SCALE GENOMIC DNA]</scope>
    <source>
        <tissue evidence="2">Flower</tissue>
    </source>
</reference>
<evidence type="ECO:0000256" key="1">
    <source>
        <dbReference type="SAM" id="Phobius"/>
    </source>
</evidence>
<proteinExistence type="predicted"/>
<dbReference type="AlphaFoldDB" id="A0AAQ3JSQ7"/>
<keyword evidence="1" id="KW-1133">Transmembrane helix</keyword>
<protein>
    <submittedName>
        <fullName evidence="2">Uncharacterized protein</fullName>
    </submittedName>
</protein>
<feature type="transmembrane region" description="Helical" evidence="1">
    <location>
        <begin position="20"/>
        <end position="51"/>
    </location>
</feature>
<dbReference type="InterPro" id="IPR036259">
    <property type="entry name" value="MFS_trans_sf"/>
</dbReference>
<evidence type="ECO:0000313" key="2">
    <source>
        <dbReference type="EMBL" id="WOK95361.1"/>
    </source>
</evidence>
<keyword evidence="1" id="KW-0812">Transmembrane</keyword>
<keyword evidence="3" id="KW-1185">Reference proteome</keyword>
<name>A0AAQ3JSQ7_9LILI</name>
<sequence>MAVQFSAPTETASAYNGRITVFVVISCIMAAMGGVIFGYDIGVAGGILALLSCTDHNRHPFSLLSLEQN</sequence>
<accession>A0AAQ3JSQ7</accession>
<keyword evidence="1" id="KW-0472">Membrane</keyword>
<dbReference type="EMBL" id="CP136890">
    <property type="protein sequence ID" value="WOK95361.1"/>
    <property type="molecule type" value="Genomic_DNA"/>
</dbReference>